<gene>
    <name evidence="3" type="ORF">HNQ61_000304</name>
</gene>
<proteinExistence type="predicted"/>
<accession>A0A841GUK9</accession>
<feature type="compositionally biased region" description="Low complexity" evidence="1">
    <location>
        <begin position="66"/>
        <end position="85"/>
    </location>
</feature>
<feature type="compositionally biased region" description="Low complexity" evidence="1">
    <location>
        <begin position="30"/>
        <end position="47"/>
    </location>
</feature>
<evidence type="ECO:0000313" key="3">
    <source>
        <dbReference type="EMBL" id="MBB6068693.1"/>
    </source>
</evidence>
<dbReference type="RefSeq" id="WP_170030986.1">
    <property type="nucleotide sequence ID" value="NZ_JABDTL010000001.1"/>
</dbReference>
<dbReference type="EMBL" id="JACHIA010000001">
    <property type="protein sequence ID" value="MBB6068693.1"/>
    <property type="molecule type" value="Genomic_DNA"/>
</dbReference>
<evidence type="ECO:0000313" key="4">
    <source>
        <dbReference type="Proteomes" id="UP000582837"/>
    </source>
</evidence>
<reference evidence="3 4" key="1">
    <citation type="submission" date="2020-08" db="EMBL/GenBank/DDBJ databases">
        <title>Genomic Encyclopedia of Type Strains, Phase IV (KMG-IV): sequencing the most valuable type-strain genomes for metagenomic binning, comparative biology and taxonomic classification.</title>
        <authorList>
            <person name="Goeker M."/>
        </authorList>
    </citation>
    <scope>NUCLEOTIDE SEQUENCE [LARGE SCALE GENOMIC DNA]</scope>
    <source>
        <strain evidence="3 4">DSM 29007</strain>
    </source>
</reference>
<feature type="signal peptide" evidence="2">
    <location>
        <begin position="1"/>
        <end position="19"/>
    </location>
</feature>
<sequence length="264" mass="27014">MLSFRPAAALSACALVLSACGPNEPEPDVPAAASTGTAAAPAAATGAMNPSDPFGTAPGTLGGPAPGTAAAPMAGPVAAAPPVAGQMPSAPPSPSAAPARRDSASRRPGTQRPPPPVVTDLIKQMPVSDYRLSMEGLAKMRQAALNLADLQRTNPELASSLRMQQFNPDEVYERLNSIPAAREAVQRAGMAPRDYANAMTALVQAMVVHQISKAGQTAPIQANEANVRFIAEHEAEVMQMLRPPPGQARPPQAAPPAPAAPPSR</sequence>
<comment type="caution">
    <text evidence="3">The sequence shown here is derived from an EMBL/GenBank/DDBJ whole genome shotgun (WGS) entry which is preliminary data.</text>
</comment>
<name>A0A841GUK9_9BACT</name>
<dbReference type="Proteomes" id="UP000582837">
    <property type="component" value="Unassembled WGS sequence"/>
</dbReference>
<evidence type="ECO:0000256" key="1">
    <source>
        <dbReference type="SAM" id="MobiDB-lite"/>
    </source>
</evidence>
<dbReference type="PROSITE" id="PS51257">
    <property type="entry name" value="PROKAR_LIPOPROTEIN"/>
    <property type="match status" value="1"/>
</dbReference>
<dbReference type="AlphaFoldDB" id="A0A841GUK9"/>
<feature type="region of interest" description="Disordered" evidence="1">
    <location>
        <begin position="240"/>
        <end position="264"/>
    </location>
</feature>
<feature type="region of interest" description="Disordered" evidence="1">
    <location>
        <begin position="19"/>
        <end position="119"/>
    </location>
</feature>
<feature type="compositionally biased region" description="Pro residues" evidence="1">
    <location>
        <begin position="242"/>
        <end position="264"/>
    </location>
</feature>
<organism evidence="3 4">
    <name type="scientific">Longimicrobium terrae</name>
    <dbReference type="NCBI Taxonomy" id="1639882"/>
    <lineage>
        <taxon>Bacteria</taxon>
        <taxon>Pseudomonadati</taxon>
        <taxon>Gemmatimonadota</taxon>
        <taxon>Longimicrobiia</taxon>
        <taxon>Longimicrobiales</taxon>
        <taxon>Longimicrobiaceae</taxon>
        <taxon>Longimicrobium</taxon>
    </lineage>
</organism>
<protein>
    <submittedName>
        <fullName evidence="3">Uncharacterized protein</fullName>
    </submittedName>
</protein>
<keyword evidence="4" id="KW-1185">Reference proteome</keyword>
<feature type="chain" id="PRO_5032284602" evidence="2">
    <location>
        <begin position="20"/>
        <end position="264"/>
    </location>
</feature>
<keyword evidence="2" id="KW-0732">Signal</keyword>
<evidence type="ECO:0000256" key="2">
    <source>
        <dbReference type="SAM" id="SignalP"/>
    </source>
</evidence>